<dbReference type="EMBL" id="JAPDFR010000001">
    <property type="protein sequence ID" value="KAK0392645.1"/>
    <property type="molecule type" value="Genomic_DNA"/>
</dbReference>
<comment type="similarity">
    <text evidence="3 13">Belongs to the mitochondrial carrier (TC 2.A.29) family.</text>
</comment>
<evidence type="ECO:0000256" key="1">
    <source>
        <dbReference type="ARBA" id="ARBA00002238"/>
    </source>
</evidence>
<keyword evidence="15" id="KW-1185">Reference proteome</keyword>
<sequence length="320" mass="34768">MSPGATRLKDEGSKLQVVTAGAIAGLVSRFVVAPLDVVKIRLQLQPYSLSDPLAPLRTAPVHRGTVATLRHILKHEGITGLWKGNVPAEIMYVFYGGAQFTAYRATTVFLQTALPVRLPDAAESFIAGATSGAVATSITYPLDLLRTRFAAQGRRKVYSSLMSAVADIRRDEGFKGFFRGLGPGVGQIIPFMGIFFVTYEGLRARLAGLNMPWGSDDATSGMVASVVAKTAIFPLDLVRKRIQVQGPTRNRYVYGDMPVYTSALRGIRTIFAAEGIRGLYRGLPISLIKSAPASAVTLWTYERTLNFMLSYDEAKESKSL</sequence>
<dbReference type="Proteomes" id="UP001175261">
    <property type="component" value="Unassembled WGS sequence"/>
</dbReference>
<dbReference type="AlphaFoldDB" id="A0AA39LD06"/>
<evidence type="ECO:0000256" key="12">
    <source>
        <dbReference type="PROSITE-ProRule" id="PRU00282"/>
    </source>
</evidence>
<evidence type="ECO:0000256" key="6">
    <source>
        <dbReference type="ARBA" id="ARBA00022692"/>
    </source>
</evidence>
<comment type="caution">
    <text evidence="14">The sequence shown here is derived from an EMBL/GenBank/DDBJ whole genome shotgun (WGS) entry which is preliminary data.</text>
</comment>
<evidence type="ECO:0000256" key="2">
    <source>
        <dbReference type="ARBA" id="ARBA00004448"/>
    </source>
</evidence>
<feature type="repeat" description="Solcar" evidence="12">
    <location>
        <begin position="12"/>
        <end position="109"/>
    </location>
</feature>
<evidence type="ECO:0000256" key="9">
    <source>
        <dbReference type="ARBA" id="ARBA00022989"/>
    </source>
</evidence>
<keyword evidence="11 12" id="KW-0472">Membrane</keyword>
<name>A0AA39LD06_SARSR</name>
<keyword evidence="5 13" id="KW-0813">Transport</keyword>
<evidence type="ECO:0000256" key="5">
    <source>
        <dbReference type="ARBA" id="ARBA00022448"/>
    </source>
</evidence>
<dbReference type="PANTHER" id="PTHR45624">
    <property type="entry name" value="MITOCHONDRIAL BASIC AMINO ACIDS TRANSPORTER-RELATED"/>
    <property type="match status" value="1"/>
</dbReference>
<feature type="repeat" description="Solcar" evidence="12">
    <location>
        <begin position="212"/>
        <end position="307"/>
    </location>
</feature>
<keyword evidence="9" id="KW-1133">Transmembrane helix</keyword>
<protein>
    <recommendedName>
        <fullName evidence="4">Mitochondrial thiamine pyrophosphate carrier 1</fullName>
    </recommendedName>
</protein>
<feature type="repeat" description="Solcar" evidence="12">
    <location>
        <begin position="119"/>
        <end position="205"/>
    </location>
</feature>
<evidence type="ECO:0000256" key="11">
    <source>
        <dbReference type="ARBA" id="ARBA00023136"/>
    </source>
</evidence>
<evidence type="ECO:0000256" key="3">
    <source>
        <dbReference type="ARBA" id="ARBA00006375"/>
    </source>
</evidence>
<keyword evidence="8" id="KW-0999">Mitochondrion inner membrane</keyword>
<dbReference type="InterPro" id="IPR050567">
    <property type="entry name" value="Mitochondrial_Carrier"/>
</dbReference>
<dbReference type="InterPro" id="IPR018108">
    <property type="entry name" value="MCP_transmembrane"/>
</dbReference>
<dbReference type="Gene3D" id="1.50.40.10">
    <property type="entry name" value="Mitochondrial carrier domain"/>
    <property type="match status" value="1"/>
</dbReference>
<evidence type="ECO:0000256" key="4">
    <source>
        <dbReference type="ARBA" id="ARBA00021935"/>
    </source>
</evidence>
<evidence type="ECO:0000313" key="14">
    <source>
        <dbReference type="EMBL" id="KAK0392645.1"/>
    </source>
</evidence>
<dbReference type="Pfam" id="PF00153">
    <property type="entry name" value="Mito_carr"/>
    <property type="match status" value="3"/>
</dbReference>
<dbReference type="PANTHER" id="PTHR45624:SF10">
    <property type="entry name" value="SLC (SOLUTE CARRIER) HOMOLOG"/>
    <property type="match status" value="1"/>
</dbReference>
<keyword evidence="10" id="KW-0496">Mitochondrion</keyword>
<keyword evidence="6 12" id="KW-0812">Transmembrane</keyword>
<dbReference type="GO" id="GO:0090422">
    <property type="term" value="F:thiamine pyrophosphate transmembrane transporter activity"/>
    <property type="evidence" value="ECO:0007669"/>
    <property type="project" value="UniProtKB-ARBA"/>
</dbReference>
<dbReference type="FunFam" id="1.50.40.10:FF:000011">
    <property type="entry name" value="Mitochondrial thiamine pyrophosphate carrier 1"/>
    <property type="match status" value="1"/>
</dbReference>
<dbReference type="PROSITE" id="PS50920">
    <property type="entry name" value="SOLCAR"/>
    <property type="match status" value="3"/>
</dbReference>
<reference evidence="14" key="1">
    <citation type="submission" date="2022-10" db="EMBL/GenBank/DDBJ databases">
        <title>Determination and structural analysis of whole genome sequence of Sarocladium strictum F4-1.</title>
        <authorList>
            <person name="Hu L."/>
            <person name="Jiang Y."/>
        </authorList>
    </citation>
    <scope>NUCLEOTIDE SEQUENCE</scope>
    <source>
        <strain evidence="14">F4-1</strain>
    </source>
</reference>
<evidence type="ECO:0000256" key="13">
    <source>
        <dbReference type="RuleBase" id="RU000488"/>
    </source>
</evidence>
<dbReference type="InterPro" id="IPR023395">
    <property type="entry name" value="MCP_dom_sf"/>
</dbReference>
<evidence type="ECO:0000313" key="15">
    <source>
        <dbReference type="Proteomes" id="UP001175261"/>
    </source>
</evidence>
<keyword evidence="7" id="KW-0677">Repeat</keyword>
<proteinExistence type="inferred from homology"/>
<comment type="function">
    <text evidence="1">Mitochondrial transporter that mediates uptake of thiamine pyrophosphate (ThPP) into mitochondria.</text>
</comment>
<dbReference type="GO" id="GO:0005743">
    <property type="term" value="C:mitochondrial inner membrane"/>
    <property type="evidence" value="ECO:0007669"/>
    <property type="project" value="UniProtKB-SubCell"/>
</dbReference>
<gene>
    <name evidence="14" type="ORF">NLU13_2140</name>
</gene>
<evidence type="ECO:0000256" key="7">
    <source>
        <dbReference type="ARBA" id="ARBA00022737"/>
    </source>
</evidence>
<evidence type="ECO:0000256" key="8">
    <source>
        <dbReference type="ARBA" id="ARBA00022792"/>
    </source>
</evidence>
<dbReference type="InterPro" id="IPR002067">
    <property type="entry name" value="MCP"/>
</dbReference>
<dbReference type="SUPFAM" id="SSF103506">
    <property type="entry name" value="Mitochondrial carrier"/>
    <property type="match status" value="1"/>
</dbReference>
<organism evidence="14 15">
    <name type="scientific">Sarocladium strictum</name>
    <name type="common">Black bundle disease fungus</name>
    <name type="synonym">Acremonium strictum</name>
    <dbReference type="NCBI Taxonomy" id="5046"/>
    <lineage>
        <taxon>Eukaryota</taxon>
        <taxon>Fungi</taxon>
        <taxon>Dikarya</taxon>
        <taxon>Ascomycota</taxon>
        <taxon>Pezizomycotina</taxon>
        <taxon>Sordariomycetes</taxon>
        <taxon>Hypocreomycetidae</taxon>
        <taxon>Hypocreales</taxon>
        <taxon>Sarocladiaceae</taxon>
        <taxon>Sarocladium</taxon>
    </lineage>
</organism>
<evidence type="ECO:0000256" key="10">
    <source>
        <dbReference type="ARBA" id="ARBA00023128"/>
    </source>
</evidence>
<dbReference type="PRINTS" id="PR00926">
    <property type="entry name" value="MITOCARRIER"/>
</dbReference>
<comment type="subcellular location">
    <subcellularLocation>
        <location evidence="2">Mitochondrion inner membrane</location>
        <topology evidence="2">Multi-pass membrane protein</topology>
    </subcellularLocation>
</comment>
<accession>A0AA39LD06</accession>